<feature type="compositionally biased region" description="Polar residues" evidence="1">
    <location>
        <begin position="933"/>
        <end position="955"/>
    </location>
</feature>
<keyword evidence="4" id="KW-1185">Reference proteome</keyword>
<dbReference type="OrthoDB" id="20507at2759"/>
<feature type="compositionally biased region" description="Basic and acidic residues" evidence="1">
    <location>
        <begin position="89"/>
        <end position="101"/>
    </location>
</feature>
<dbReference type="EMBL" id="JTDF01000249">
    <property type="protein sequence ID" value="KAF8571939.1"/>
    <property type="molecule type" value="Genomic_DNA"/>
</dbReference>
<reference evidence="3 4" key="1">
    <citation type="submission" date="2019-07" db="EMBL/GenBank/DDBJ databases">
        <title>Annotation for the trematode Paragonimus westermani.</title>
        <authorList>
            <person name="Choi Y.-J."/>
        </authorList>
    </citation>
    <scope>NUCLEOTIDE SEQUENCE [LARGE SCALE GENOMIC DNA]</scope>
    <source>
        <strain evidence="3">180907_Pwestermani</strain>
    </source>
</reference>
<feature type="region of interest" description="Disordered" evidence="1">
    <location>
        <begin position="738"/>
        <end position="763"/>
    </location>
</feature>
<evidence type="ECO:0000313" key="4">
    <source>
        <dbReference type="Proteomes" id="UP000699462"/>
    </source>
</evidence>
<feature type="region of interest" description="Disordered" evidence="1">
    <location>
        <begin position="366"/>
        <end position="407"/>
    </location>
</feature>
<dbReference type="GO" id="GO:0005634">
    <property type="term" value="C:nucleus"/>
    <property type="evidence" value="ECO:0007669"/>
    <property type="project" value="TreeGrafter"/>
</dbReference>
<protein>
    <recommendedName>
        <fullName evidence="2">G patch domain-containing protein</fullName>
    </recommendedName>
</protein>
<dbReference type="GO" id="GO:0006397">
    <property type="term" value="P:mRNA processing"/>
    <property type="evidence" value="ECO:0007669"/>
    <property type="project" value="InterPro"/>
</dbReference>
<dbReference type="PANTHER" id="PTHR13384:SF19">
    <property type="entry name" value="G PATCH DOMAIN-CONTAINING PROTEIN 1"/>
    <property type="match status" value="1"/>
</dbReference>
<sequence length="1121" mass="122865">MASWNEGEEGDNWVTYGTAFSDDETDEGRFRAMQSGRQRAVPAAYEQRILNEKGRPLRFHGAFTGGFSAGYFNTVGSKEGFKPRSFQSSRRERQRDQKEQDFGEFGIAPRRIRMAHTFDDTHVRDTLKVAFGGQSVIPGASSIIKDLIVPWKGPLADRLLRKLGWRERLSTHTSDLPEFEDGVESSETTYPTSSRKSEESSTYECRTVKTIRYTAFVLTDNRVCAAIHFSERASPFSLLTLGIPFYTKISFEAKANTFGLGYSGLNPDLAMGRRSQTDANFRHPEESPAALAQRQGSLPVGFNPLGGCPTRAGIRGQAFGVGALETDDTDVYTSDQLADYDWEIGGPNSDGDDDDADNEEAEIEAARLGRWSSTSERQKGQKSSTNQRKAFDGWTAPSQCRDTRQSIDGSKSGHIPGFVPSSANSPTEFLPGTVQTVRIPPGYMPVFNPQCVRDPSANSVQPELPVLTETHQSRNSHQLDAVSRSGILEGSSTGSVFDLVNPIEQLRMYGAAAGLPVPPRSDSVAVVPTTSISTNSTPLSTVSAVFPKTEALLKPFKVDPEKQARFEAFQVLIRRGFTPELAYTRCSGGVDLSGEDRDRELNAFSAILHAAKLQTAPPTPIADSGTNNATGSQPPSIVHARSTPLTTHLPAHKQQLVANMLSSRFRSAGCMDISKELSEREEKAFRAKVENLETVEPRDRAVATEHYGALTRRRLTWHPDGILCKRVNVPNPYPDSTFVGCPDERRPRNPFRRRGLGRRKEGDASGEFSLFDLLDVNRGVEANDSDEDEEDVHIGESVTTREPEAELSLSNPQADGSAAEPTRGQSKPLPSRVINNPNSRGAALFACLFEAAEAANSQTPEPKLSDTPQNTTSSGEESTTPGPRRIGPSLPVQADSSDLVDDIPDDRPSMDLFKSIFASDEELSPSESDDQEQTSITEQVPNKPPSQLSPATNNRAIADNSWIPESDRASFFARLFQPTGDMDAPLSDLSRITSRSLSQVCDQEGKSKSDELSHEPDPTFLHGPALPPDFDNHPTSSVAAPISADETTSILHPVSDKSHNERLQWTDAKLIPSSERKRKHKLKRTKQSKHHRKHKHSNSRSRKKEASSPKSGSSSTTDSSD</sequence>
<feature type="compositionally biased region" description="Basic residues" evidence="1">
    <location>
        <begin position="1076"/>
        <end position="1103"/>
    </location>
</feature>
<dbReference type="PANTHER" id="PTHR13384">
    <property type="entry name" value="G PATCH DOMAIN-CONTAINING PROTEIN 1"/>
    <property type="match status" value="1"/>
</dbReference>
<feature type="region of interest" description="Disordered" evidence="1">
    <location>
        <begin position="176"/>
        <end position="199"/>
    </location>
</feature>
<feature type="compositionally biased region" description="Basic and acidic residues" evidence="1">
    <location>
        <begin position="1054"/>
        <end position="1064"/>
    </location>
</feature>
<feature type="compositionally biased region" description="Low complexity" evidence="1">
    <location>
        <begin position="871"/>
        <end position="883"/>
    </location>
</feature>
<dbReference type="Pfam" id="PF07713">
    <property type="entry name" value="DUF1604"/>
    <property type="match status" value="1"/>
</dbReference>
<feature type="compositionally biased region" description="Low complexity" evidence="1">
    <location>
        <begin position="1108"/>
        <end position="1121"/>
    </location>
</feature>
<feature type="region of interest" description="Disordered" evidence="1">
    <location>
        <begin position="616"/>
        <end position="635"/>
    </location>
</feature>
<feature type="compositionally biased region" description="Polar residues" evidence="1">
    <location>
        <begin position="371"/>
        <end position="388"/>
    </location>
</feature>
<name>A0A8T0DVJ6_9TREM</name>
<feature type="domain" description="G patch" evidence="2">
    <location>
        <begin position="44"/>
        <end position="100"/>
    </location>
</feature>
<evidence type="ECO:0000259" key="2">
    <source>
        <dbReference type="Pfam" id="PF07713"/>
    </source>
</evidence>
<dbReference type="AlphaFoldDB" id="A0A8T0DVJ6"/>
<dbReference type="Proteomes" id="UP000699462">
    <property type="component" value="Unassembled WGS sequence"/>
</dbReference>
<feature type="compositionally biased region" description="Acidic residues" evidence="1">
    <location>
        <begin position="919"/>
        <end position="932"/>
    </location>
</feature>
<feature type="compositionally biased region" description="Polar residues" evidence="1">
    <location>
        <begin position="185"/>
        <end position="199"/>
    </location>
</feature>
<evidence type="ECO:0000256" key="1">
    <source>
        <dbReference type="SAM" id="MobiDB-lite"/>
    </source>
</evidence>
<feature type="region of interest" description="Disordered" evidence="1">
    <location>
        <begin position="996"/>
        <end position="1121"/>
    </location>
</feature>
<proteinExistence type="predicted"/>
<feature type="compositionally biased region" description="Basic and acidic residues" evidence="1">
    <location>
        <begin position="1003"/>
        <end position="1017"/>
    </location>
</feature>
<gene>
    <name evidence="3" type="ORF">P879_00909</name>
</gene>
<feature type="region of interest" description="Disordered" evidence="1">
    <location>
        <begin position="82"/>
        <end position="102"/>
    </location>
</feature>
<comment type="caution">
    <text evidence="3">The sequence shown here is derived from an EMBL/GenBank/DDBJ whole genome shotgun (WGS) entry which is preliminary data.</text>
</comment>
<evidence type="ECO:0000313" key="3">
    <source>
        <dbReference type="EMBL" id="KAF8571939.1"/>
    </source>
</evidence>
<feature type="region of interest" description="Disordered" evidence="1">
    <location>
        <begin position="780"/>
        <end position="837"/>
    </location>
</feature>
<organism evidence="3 4">
    <name type="scientific">Paragonimus westermani</name>
    <dbReference type="NCBI Taxonomy" id="34504"/>
    <lineage>
        <taxon>Eukaryota</taxon>
        <taxon>Metazoa</taxon>
        <taxon>Spiralia</taxon>
        <taxon>Lophotrochozoa</taxon>
        <taxon>Platyhelminthes</taxon>
        <taxon>Trematoda</taxon>
        <taxon>Digenea</taxon>
        <taxon>Plagiorchiida</taxon>
        <taxon>Troglotremata</taxon>
        <taxon>Troglotrematidae</taxon>
        <taxon>Paragonimus</taxon>
    </lineage>
</organism>
<feature type="compositionally biased region" description="Polar residues" evidence="1">
    <location>
        <begin position="856"/>
        <end position="870"/>
    </location>
</feature>
<accession>A0A8T0DVJ6</accession>
<dbReference type="GO" id="GO:0003723">
    <property type="term" value="F:RNA binding"/>
    <property type="evidence" value="ECO:0007669"/>
    <property type="project" value="TreeGrafter"/>
</dbReference>
<feature type="compositionally biased region" description="Polar residues" evidence="1">
    <location>
        <begin position="624"/>
        <end position="635"/>
    </location>
</feature>
<feature type="compositionally biased region" description="Basic residues" evidence="1">
    <location>
        <begin position="748"/>
        <end position="757"/>
    </location>
</feature>
<feature type="region of interest" description="Disordered" evidence="1">
    <location>
        <begin position="856"/>
        <end position="963"/>
    </location>
</feature>
<dbReference type="InterPro" id="IPR011666">
    <property type="entry name" value="DUF1604"/>
</dbReference>